<sequence>MKKNFLLILICLFALISCASQKPDNSEADLANEYADEARREIDDPRYADMAKDEAIDDGEGSDLSDDSNDYIERFVNIDLETISYDKDLESIKKSVAKLEGFVEIESTYFNRTNEDRDLRNTELTIKIPKESAEKFDQTLEGLGKTINVSKNSNNLEKSFRDADKDLEIKEKQLEKFNELLENSNNIEDTLVINAKIIETQGEIDNLKKAKADLKDRVTYDTYNVGINEVYSYNRNSNNPDLGSRIKEAMGDSIGLVKEFFSQVIVGFFLYWPFIIIILALGFGLYKLRKKFKSKK</sequence>
<dbReference type="RefSeq" id="WP_410035057.1">
    <property type="nucleotide sequence ID" value="NZ_JBGMEF010000003.1"/>
</dbReference>
<feature type="domain" description="DUF4349" evidence="4">
    <location>
        <begin position="76"/>
        <end position="284"/>
    </location>
</feature>
<gene>
    <name evidence="5" type="ORF">ACCQ42_00550</name>
</gene>
<evidence type="ECO:0000259" key="4">
    <source>
        <dbReference type="Pfam" id="PF14257"/>
    </source>
</evidence>
<feature type="transmembrane region" description="Helical" evidence="2">
    <location>
        <begin position="260"/>
        <end position="286"/>
    </location>
</feature>
<evidence type="ECO:0000256" key="2">
    <source>
        <dbReference type="SAM" id="Phobius"/>
    </source>
</evidence>
<proteinExistence type="predicted"/>
<keyword evidence="2" id="KW-0472">Membrane</keyword>
<dbReference type="Proteomes" id="UP001637994">
    <property type="component" value="Unassembled WGS sequence"/>
</dbReference>
<keyword evidence="2" id="KW-1133">Transmembrane helix</keyword>
<dbReference type="PROSITE" id="PS51257">
    <property type="entry name" value="PROKAR_LIPOPROTEIN"/>
    <property type="match status" value="1"/>
</dbReference>
<keyword evidence="2" id="KW-0812">Transmembrane</keyword>
<keyword evidence="1" id="KW-0175">Coiled coil</keyword>
<dbReference type="EMBL" id="JBGMEF010000003">
    <property type="protein sequence ID" value="MFO3666274.1"/>
    <property type="molecule type" value="Genomic_DNA"/>
</dbReference>
<feature type="coiled-coil region" evidence="1">
    <location>
        <begin position="153"/>
        <end position="217"/>
    </location>
</feature>
<comment type="caution">
    <text evidence="5">The sequence shown here is derived from an EMBL/GenBank/DDBJ whole genome shotgun (WGS) entry which is preliminary data.</text>
</comment>
<organism evidence="5 6">
    <name type="scientific">Anaerococcus kampingae</name>
    <dbReference type="NCBI Taxonomy" id="3115614"/>
    <lineage>
        <taxon>Bacteria</taxon>
        <taxon>Bacillati</taxon>
        <taxon>Bacillota</taxon>
        <taxon>Tissierellia</taxon>
        <taxon>Tissierellales</taxon>
        <taxon>Peptoniphilaceae</taxon>
        <taxon>Anaerococcus</taxon>
    </lineage>
</organism>
<evidence type="ECO:0000313" key="5">
    <source>
        <dbReference type="EMBL" id="MFO3666274.1"/>
    </source>
</evidence>
<accession>A0ABW9MBJ3</accession>
<keyword evidence="6" id="KW-1185">Reference proteome</keyword>
<evidence type="ECO:0000256" key="3">
    <source>
        <dbReference type="SAM" id="SignalP"/>
    </source>
</evidence>
<evidence type="ECO:0000256" key="1">
    <source>
        <dbReference type="SAM" id="Coils"/>
    </source>
</evidence>
<protein>
    <submittedName>
        <fullName evidence="5">DUF4349 domain-containing protein</fullName>
    </submittedName>
</protein>
<feature type="signal peptide" evidence="3">
    <location>
        <begin position="1"/>
        <end position="19"/>
    </location>
</feature>
<keyword evidence="3" id="KW-0732">Signal</keyword>
<dbReference type="InterPro" id="IPR025645">
    <property type="entry name" value="DUF4349"/>
</dbReference>
<reference evidence="5 6" key="1">
    <citation type="journal article" date="2025" name="Anaerobe">
        <title>Description of Anaerococcus kampingiae sp. nov., Anaerococcus groningensis sp. nov., Anaerococcus martiniensis sp. nov., and Anaerococcus cruorum sp. nov., isolated from human clinical specimens.</title>
        <authorList>
            <person name="Boiten K.E."/>
            <person name="Meijer J."/>
            <person name="van Wezel E.M."/>
            <person name="Veloo A.C.M."/>
        </authorList>
    </citation>
    <scope>NUCLEOTIDE SEQUENCE [LARGE SCALE GENOMIC DNA]</scope>
    <source>
        <strain evidence="5 6">ENR0874</strain>
    </source>
</reference>
<dbReference type="Pfam" id="PF14257">
    <property type="entry name" value="DUF4349"/>
    <property type="match status" value="1"/>
</dbReference>
<evidence type="ECO:0000313" key="6">
    <source>
        <dbReference type="Proteomes" id="UP001637994"/>
    </source>
</evidence>
<name>A0ABW9MBJ3_9FIRM</name>
<feature type="chain" id="PRO_5045538748" evidence="3">
    <location>
        <begin position="20"/>
        <end position="296"/>
    </location>
</feature>